<dbReference type="Proteomes" id="UP000677082">
    <property type="component" value="Unassembled WGS sequence"/>
</dbReference>
<accession>A0A919W0E1</accession>
<reference evidence="1 2" key="1">
    <citation type="submission" date="2021-03" db="EMBL/GenBank/DDBJ databases">
        <title>Whole genome shotgun sequence of Actinoplanes toevensis NBRC 105298.</title>
        <authorList>
            <person name="Komaki H."/>
            <person name="Tamura T."/>
        </authorList>
    </citation>
    <scope>NUCLEOTIDE SEQUENCE [LARGE SCALE GENOMIC DNA]</scope>
    <source>
        <strain evidence="1 2">NBRC 105298</strain>
    </source>
</reference>
<comment type="caution">
    <text evidence="1">The sequence shown here is derived from an EMBL/GenBank/DDBJ whole genome shotgun (WGS) entry which is preliminary data.</text>
</comment>
<protein>
    <submittedName>
        <fullName evidence="1">Uncharacterized protein</fullName>
    </submittedName>
</protein>
<keyword evidence="2" id="KW-1185">Reference proteome</keyword>
<gene>
    <name evidence="1" type="ORF">Ato02nite_029800</name>
</gene>
<dbReference type="AlphaFoldDB" id="A0A919W0E1"/>
<proteinExistence type="predicted"/>
<evidence type="ECO:0000313" key="1">
    <source>
        <dbReference type="EMBL" id="GIM91187.1"/>
    </source>
</evidence>
<dbReference type="EMBL" id="BOQN01000040">
    <property type="protein sequence ID" value="GIM91187.1"/>
    <property type="molecule type" value="Genomic_DNA"/>
</dbReference>
<name>A0A919W0E1_9ACTN</name>
<dbReference type="RefSeq" id="WP_213007090.1">
    <property type="nucleotide sequence ID" value="NZ_BOQN01000040.1"/>
</dbReference>
<evidence type="ECO:0000313" key="2">
    <source>
        <dbReference type="Proteomes" id="UP000677082"/>
    </source>
</evidence>
<organism evidence="1 2">
    <name type="scientific">Paractinoplanes toevensis</name>
    <dbReference type="NCBI Taxonomy" id="571911"/>
    <lineage>
        <taxon>Bacteria</taxon>
        <taxon>Bacillati</taxon>
        <taxon>Actinomycetota</taxon>
        <taxon>Actinomycetes</taxon>
        <taxon>Micromonosporales</taxon>
        <taxon>Micromonosporaceae</taxon>
        <taxon>Paractinoplanes</taxon>
    </lineage>
</organism>
<sequence length="315" mass="32700">MVELFAVRATAHRIGALAGREAAAAVVAEHDGWCRLRTDPREVGAATRAVAYALRHEPGLTVTAYRPDGTVAHGPEAAMRGGSSLLRRALAHDEPRYTDAARVADVCRALGVPPELRLDRPPRRPPVPAPRTGLVLVGLDPAAAAAGAVLTGQSSWTVPLTPAWSLHLWDGAGRPTPCTTAARVLAGRNPAVALWWSARAAGLLVVHGSRLVAGHQWGDWAPITPESTAAAGRVLAADFGVPDQALSLTALLRRRDLAPTQALTSLVALLGLPDAGLGRLSADALAGWAAGVAGAVRTPHLTGPAAIRHAVREAR</sequence>